<evidence type="ECO:0000259" key="2">
    <source>
        <dbReference type="PROSITE" id="PS50936"/>
    </source>
</evidence>
<keyword evidence="1" id="KW-0378">Hydrolase</keyword>
<organism evidence="3 4">
    <name type="scientific">Halobacteriovorax marinus</name>
    <dbReference type="NCBI Taxonomy" id="97084"/>
    <lineage>
        <taxon>Bacteria</taxon>
        <taxon>Pseudomonadati</taxon>
        <taxon>Bdellovibrionota</taxon>
        <taxon>Bacteriovoracia</taxon>
        <taxon>Bacteriovoracales</taxon>
        <taxon>Halobacteriovoraceae</taxon>
        <taxon>Halobacteriovorax</taxon>
    </lineage>
</organism>
<keyword evidence="1" id="KW-0547">Nucleotide-binding</keyword>
<keyword evidence="1" id="KW-0342">GTP-binding</keyword>
<dbReference type="Gene3D" id="1.10.40.50">
    <property type="entry name" value="Probable gtpase engc, domain 3"/>
    <property type="match status" value="1"/>
</dbReference>
<dbReference type="InterPro" id="IPR004881">
    <property type="entry name" value="Ribosome_biogen_GTPase_RsgA"/>
</dbReference>
<dbReference type="InterPro" id="IPR027417">
    <property type="entry name" value="P-loop_NTPase"/>
</dbReference>
<dbReference type="SUPFAM" id="SSF52540">
    <property type="entry name" value="P-loop containing nucleoside triphosphate hydrolases"/>
    <property type="match status" value="1"/>
</dbReference>
<feature type="binding site" evidence="1">
    <location>
        <begin position="123"/>
        <end position="126"/>
    </location>
    <ligand>
        <name>GTP</name>
        <dbReference type="ChEBI" id="CHEBI:37565"/>
    </ligand>
</feature>
<feature type="binding site" evidence="1">
    <location>
        <position position="278"/>
    </location>
    <ligand>
        <name>Zn(2+)</name>
        <dbReference type="ChEBI" id="CHEBI:29105"/>
    </ligand>
</feature>
<dbReference type="Gene3D" id="2.40.50.140">
    <property type="entry name" value="Nucleic acid-binding proteins"/>
    <property type="match status" value="1"/>
</dbReference>
<dbReference type="PANTHER" id="PTHR32120">
    <property type="entry name" value="SMALL RIBOSOMAL SUBUNIT BIOGENESIS GTPASE RSGA"/>
    <property type="match status" value="1"/>
</dbReference>
<keyword evidence="1" id="KW-0699">rRNA-binding</keyword>
<dbReference type="Proteomes" id="UP000196531">
    <property type="component" value="Unassembled WGS sequence"/>
</dbReference>
<feature type="binding site" evidence="1">
    <location>
        <position position="264"/>
    </location>
    <ligand>
        <name>Zn(2+)</name>
        <dbReference type="ChEBI" id="CHEBI:29105"/>
    </ligand>
</feature>
<dbReference type="GO" id="GO:0019843">
    <property type="term" value="F:rRNA binding"/>
    <property type="evidence" value="ECO:0007669"/>
    <property type="project" value="UniProtKB-KW"/>
</dbReference>
<accession>A0A1Y5FEE3</accession>
<dbReference type="PROSITE" id="PS50936">
    <property type="entry name" value="ENGC_GTPASE"/>
    <property type="match status" value="1"/>
</dbReference>
<dbReference type="EC" id="3.6.1.-" evidence="1"/>
<feature type="domain" description="EngC GTPase" evidence="2">
    <location>
        <begin position="83"/>
        <end position="238"/>
    </location>
</feature>
<comment type="subunit">
    <text evidence="1">Monomer. Associates with 30S ribosomal subunit, binds 16S rRNA.</text>
</comment>
<dbReference type="Gene3D" id="3.40.50.300">
    <property type="entry name" value="P-loop containing nucleotide triphosphate hydrolases"/>
    <property type="match status" value="1"/>
</dbReference>
<name>A0A1Y5FEE3_9BACT</name>
<comment type="subcellular location">
    <subcellularLocation>
        <location evidence="1">Cytoplasm</location>
    </subcellularLocation>
</comment>
<dbReference type="PANTHER" id="PTHR32120:SF11">
    <property type="entry name" value="SMALL RIBOSOMAL SUBUNIT BIOGENESIS GTPASE RSGA 1, MITOCHONDRIAL-RELATED"/>
    <property type="match status" value="1"/>
</dbReference>
<dbReference type="AlphaFoldDB" id="A0A1Y5FEE3"/>
<keyword evidence="1" id="KW-0862">Zinc</keyword>
<keyword evidence="1" id="KW-0963">Cytoplasm</keyword>
<comment type="caution">
    <text evidence="1">Lacks conserved residue(s) required for the propagation of feature annotation.</text>
</comment>
<dbReference type="NCBIfam" id="TIGR00157">
    <property type="entry name" value="ribosome small subunit-dependent GTPase A"/>
    <property type="match status" value="1"/>
</dbReference>
<comment type="cofactor">
    <cofactor evidence="1">
        <name>Zn(2+)</name>
        <dbReference type="ChEBI" id="CHEBI:29105"/>
    </cofactor>
    <text evidence="1">Binds 1 zinc ion per subunit.</text>
</comment>
<dbReference type="GO" id="GO:0046872">
    <property type="term" value="F:metal ion binding"/>
    <property type="evidence" value="ECO:0007669"/>
    <property type="project" value="UniProtKB-KW"/>
</dbReference>
<dbReference type="InterPro" id="IPR010914">
    <property type="entry name" value="RsgA_GTPase_dom"/>
</dbReference>
<dbReference type="GO" id="GO:0003924">
    <property type="term" value="F:GTPase activity"/>
    <property type="evidence" value="ECO:0007669"/>
    <property type="project" value="UniProtKB-UniRule"/>
</dbReference>
<keyword evidence="1" id="KW-0479">Metal-binding</keyword>
<dbReference type="CDD" id="cd01854">
    <property type="entry name" value="YjeQ_EngC"/>
    <property type="match status" value="1"/>
</dbReference>
<dbReference type="GO" id="GO:0005525">
    <property type="term" value="F:GTP binding"/>
    <property type="evidence" value="ECO:0007669"/>
    <property type="project" value="UniProtKB-UniRule"/>
</dbReference>
<comment type="function">
    <text evidence="1">One of several proteins that assist in the late maturation steps of the functional core of the 30S ribosomal subunit. Helps release RbfA from mature subunits. May play a role in the assembly of ribosomal proteins into the subunit. Circularly permuted GTPase that catalyzes slow GTP hydrolysis, GTPase activity is stimulated by the 30S ribosomal subunit.</text>
</comment>
<dbReference type="Pfam" id="PF03193">
    <property type="entry name" value="RsgA_GTPase"/>
    <property type="match status" value="1"/>
</dbReference>
<gene>
    <name evidence="1" type="primary">rsgA</name>
    <name evidence="3" type="ORF">A9Q84_03785</name>
</gene>
<evidence type="ECO:0000313" key="4">
    <source>
        <dbReference type="Proteomes" id="UP000196531"/>
    </source>
</evidence>
<feature type="binding site" evidence="1">
    <location>
        <position position="271"/>
    </location>
    <ligand>
        <name>Zn(2+)</name>
        <dbReference type="ChEBI" id="CHEBI:29105"/>
    </ligand>
</feature>
<dbReference type="GO" id="GO:0005737">
    <property type="term" value="C:cytoplasm"/>
    <property type="evidence" value="ECO:0007669"/>
    <property type="project" value="UniProtKB-SubCell"/>
</dbReference>
<dbReference type="GO" id="GO:0042274">
    <property type="term" value="P:ribosomal small subunit biogenesis"/>
    <property type="evidence" value="ECO:0007669"/>
    <property type="project" value="UniProtKB-UniRule"/>
</dbReference>
<dbReference type="HAMAP" id="MF_01820">
    <property type="entry name" value="GTPase_RsgA"/>
    <property type="match status" value="1"/>
</dbReference>
<comment type="similarity">
    <text evidence="1">Belongs to the TRAFAC class YlqF/YawG GTPase family. RsgA subfamily.</text>
</comment>
<keyword evidence="1" id="KW-0694">RNA-binding</keyword>
<comment type="caution">
    <text evidence="3">The sequence shown here is derived from an EMBL/GenBank/DDBJ whole genome shotgun (WGS) entry which is preliminary data.</text>
</comment>
<keyword evidence="1" id="KW-0690">Ribosome biogenesis</keyword>
<dbReference type="EMBL" id="MAAO01000004">
    <property type="protein sequence ID" value="OUR98544.1"/>
    <property type="molecule type" value="Genomic_DNA"/>
</dbReference>
<protein>
    <recommendedName>
        <fullName evidence="1">Small ribosomal subunit biogenesis GTPase RsgA</fullName>
        <ecNumber evidence="1">3.6.1.-</ecNumber>
    </recommendedName>
</protein>
<dbReference type="InterPro" id="IPR012340">
    <property type="entry name" value="NA-bd_OB-fold"/>
</dbReference>
<evidence type="ECO:0000256" key="1">
    <source>
        <dbReference type="HAMAP-Rule" id="MF_01820"/>
    </source>
</evidence>
<proteinExistence type="inferred from homology"/>
<reference evidence="4" key="1">
    <citation type="journal article" date="2017" name="Proc. Natl. Acad. Sci. U.S.A.">
        <title>Simulation of Deepwater Horizon oil plume reveals substrate specialization within a complex community of hydrocarbon-degraders.</title>
        <authorList>
            <person name="Hu P."/>
            <person name="Dubinsky E.A."/>
            <person name="Probst A.J."/>
            <person name="Wang J."/>
            <person name="Sieber C.M.K."/>
            <person name="Tom L.M."/>
            <person name="Gardinali P."/>
            <person name="Banfield J.F."/>
            <person name="Atlas R.M."/>
            <person name="Andersen G.L."/>
        </authorList>
    </citation>
    <scope>NUCLEOTIDE SEQUENCE [LARGE SCALE GENOMIC DNA]</scope>
</reference>
<evidence type="ECO:0000313" key="3">
    <source>
        <dbReference type="EMBL" id="OUR98544.1"/>
    </source>
</evidence>
<sequence length="318" mass="36525">MRARIYKSDKRIFECKVDVTGEMIKATAIGNLLKKGETLVVGDWVGIEEIPETGELMITTLEERSSEIFRIIVRESKKKVTAANCDLLIILTSVSKPQYKRGFIDRFLCRASQWDIRPIVVFNKMDEFDESFDICFEEKRLEKLGVKCFEMSALESDYQPKYLKNGFKELTEEIHDKTSIFLGQSGVGKSETINALSDGKFELRTNEVARVGKGSHTTTWSEIIDLDGFCTIDSPGIRSFSLEDLNPEELLSYFPDLEEMAVECKFTNCQHEENSKGCIFWTSYAPDTLEGELVHSRLDSFRRIYEEVSALPFWKKKF</sequence>
<feature type="binding site" evidence="1">
    <location>
        <position position="269"/>
    </location>
    <ligand>
        <name>Zn(2+)</name>
        <dbReference type="ChEBI" id="CHEBI:29105"/>
    </ligand>
</feature>